<comment type="similarity">
    <text evidence="1">Belongs to the bacterial ribosomal protein bL9 family.</text>
</comment>
<evidence type="ECO:0000313" key="8">
    <source>
        <dbReference type="EMBL" id="CAD8649733.1"/>
    </source>
</evidence>
<dbReference type="EMBL" id="HBEZ01047692">
    <property type="protein sequence ID" value="CAD8649733.1"/>
    <property type="molecule type" value="Transcribed_RNA"/>
</dbReference>
<name>A0A7S0MS90_9CRYP</name>
<evidence type="ECO:0000256" key="3">
    <source>
        <dbReference type="ARBA" id="ARBA00022884"/>
    </source>
</evidence>
<organism evidence="8">
    <name type="scientific">Cryptomonas curvata</name>
    <dbReference type="NCBI Taxonomy" id="233186"/>
    <lineage>
        <taxon>Eukaryota</taxon>
        <taxon>Cryptophyceae</taxon>
        <taxon>Cryptomonadales</taxon>
        <taxon>Cryptomonadaceae</taxon>
        <taxon>Cryptomonas</taxon>
    </lineage>
</organism>
<dbReference type="PROSITE" id="PS00651">
    <property type="entry name" value="RIBOSOMAL_L9"/>
    <property type="match status" value="1"/>
</dbReference>
<keyword evidence="5" id="KW-0687">Ribonucleoprotein</keyword>
<dbReference type="SUPFAM" id="SSF55653">
    <property type="entry name" value="Ribosomal protein L9 C-domain"/>
    <property type="match status" value="1"/>
</dbReference>
<dbReference type="GO" id="GO:1990904">
    <property type="term" value="C:ribonucleoprotein complex"/>
    <property type="evidence" value="ECO:0007669"/>
    <property type="project" value="UniProtKB-KW"/>
</dbReference>
<dbReference type="InterPro" id="IPR009027">
    <property type="entry name" value="Ribosomal_bL9/RNase_H1_N"/>
</dbReference>
<dbReference type="InterPro" id="IPR000244">
    <property type="entry name" value="Ribosomal_bL9"/>
</dbReference>
<evidence type="ECO:0000256" key="5">
    <source>
        <dbReference type="ARBA" id="ARBA00023274"/>
    </source>
</evidence>
<evidence type="ECO:0000256" key="1">
    <source>
        <dbReference type="ARBA" id="ARBA00010605"/>
    </source>
</evidence>
<dbReference type="Pfam" id="PF01281">
    <property type="entry name" value="Ribosomal_L9_N"/>
    <property type="match status" value="1"/>
</dbReference>
<accession>A0A7S0MS90</accession>
<protein>
    <recommendedName>
        <fullName evidence="6">50S ribosomal protein L9, chloroplastic</fullName>
    </recommendedName>
</protein>
<evidence type="ECO:0000256" key="6">
    <source>
        <dbReference type="ARBA" id="ARBA00035427"/>
    </source>
</evidence>
<reference evidence="8" key="1">
    <citation type="submission" date="2021-01" db="EMBL/GenBank/DDBJ databases">
        <authorList>
            <person name="Corre E."/>
            <person name="Pelletier E."/>
            <person name="Niang G."/>
            <person name="Scheremetjew M."/>
            <person name="Finn R."/>
            <person name="Kale V."/>
            <person name="Holt S."/>
            <person name="Cochrane G."/>
            <person name="Meng A."/>
            <person name="Brown T."/>
            <person name="Cohen L."/>
        </authorList>
    </citation>
    <scope>NUCLEOTIDE SEQUENCE</scope>
    <source>
        <strain evidence="8">CCAP979/52</strain>
    </source>
</reference>
<keyword evidence="2" id="KW-0699">rRNA-binding</keyword>
<gene>
    <name evidence="8" type="ORF">CCUR1050_LOCUS26232</name>
</gene>
<sequence>MPLSGQSCMRRSVHRSPRSLWSMLAKAKSDKFQVLLKSTVEGVGKANQVVQVNSGYFNNFLRPKGLASVISDEEVKIKEANEREALAKLKQDAINCATEIQSIAVITMKRKLGENGKIFGTVTHKQIVEEIKLKSGGKVDLSTKNKMDFPEIHGLGEYGVTIHLHPEVTATLKLKVVKE</sequence>
<dbReference type="InterPro" id="IPR036935">
    <property type="entry name" value="Ribosomal_bL9_N_sf"/>
</dbReference>
<dbReference type="InterPro" id="IPR036791">
    <property type="entry name" value="Ribosomal_bL9_C_sf"/>
</dbReference>
<dbReference type="InterPro" id="IPR020070">
    <property type="entry name" value="Ribosomal_bL9_N"/>
</dbReference>
<dbReference type="HAMAP" id="MF_00503">
    <property type="entry name" value="Ribosomal_bL9"/>
    <property type="match status" value="1"/>
</dbReference>
<dbReference type="SUPFAM" id="SSF55658">
    <property type="entry name" value="L9 N-domain-like"/>
    <property type="match status" value="1"/>
</dbReference>
<feature type="domain" description="Ribosomal protein L9" evidence="7">
    <location>
        <begin position="44"/>
        <end position="71"/>
    </location>
</feature>
<dbReference type="Gene3D" id="3.10.430.100">
    <property type="entry name" value="Ribosomal protein L9, C-terminal domain"/>
    <property type="match status" value="1"/>
</dbReference>
<evidence type="ECO:0000256" key="2">
    <source>
        <dbReference type="ARBA" id="ARBA00022730"/>
    </source>
</evidence>
<dbReference type="GO" id="GO:0006412">
    <property type="term" value="P:translation"/>
    <property type="evidence" value="ECO:0007669"/>
    <property type="project" value="InterPro"/>
</dbReference>
<evidence type="ECO:0000259" key="7">
    <source>
        <dbReference type="PROSITE" id="PS00651"/>
    </source>
</evidence>
<dbReference type="AlphaFoldDB" id="A0A7S0MS90"/>
<evidence type="ECO:0000256" key="4">
    <source>
        <dbReference type="ARBA" id="ARBA00022980"/>
    </source>
</evidence>
<dbReference type="Pfam" id="PF03948">
    <property type="entry name" value="Ribosomal_L9_C"/>
    <property type="match status" value="1"/>
</dbReference>
<dbReference type="NCBIfam" id="TIGR00158">
    <property type="entry name" value="L9"/>
    <property type="match status" value="1"/>
</dbReference>
<proteinExistence type="inferred from homology"/>
<dbReference type="PANTHER" id="PTHR21368">
    <property type="entry name" value="50S RIBOSOMAL PROTEIN L9"/>
    <property type="match status" value="1"/>
</dbReference>
<dbReference type="GO" id="GO:0019843">
    <property type="term" value="F:rRNA binding"/>
    <property type="evidence" value="ECO:0007669"/>
    <property type="project" value="UniProtKB-KW"/>
</dbReference>
<dbReference type="GO" id="GO:0003735">
    <property type="term" value="F:structural constituent of ribosome"/>
    <property type="evidence" value="ECO:0007669"/>
    <property type="project" value="InterPro"/>
</dbReference>
<keyword evidence="4" id="KW-0689">Ribosomal protein</keyword>
<dbReference type="Gene3D" id="3.40.5.10">
    <property type="entry name" value="Ribosomal protein L9, N-terminal domain"/>
    <property type="match status" value="1"/>
</dbReference>
<dbReference type="GO" id="GO:0005840">
    <property type="term" value="C:ribosome"/>
    <property type="evidence" value="ECO:0007669"/>
    <property type="project" value="UniProtKB-KW"/>
</dbReference>
<keyword evidence="3" id="KW-0694">RNA-binding</keyword>
<dbReference type="InterPro" id="IPR020069">
    <property type="entry name" value="Ribosomal_bL9_C"/>
</dbReference>
<dbReference type="InterPro" id="IPR020594">
    <property type="entry name" value="Ribosomal_bL9_bac/chp"/>
</dbReference>